<dbReference type="AlphaFoldDB" id="D0WDW8"/>
<dbReference type="GeneID" id="86930483"/>
<dbReference type="Proteomes" id="UP000003843">
    <property type="component" value="Unassembled WGS sequence"/>
</dbReference>
<dbReference type="InterPro" id="IPR009509">
    <property type="entry name" value="DUF1132"/>
</dbReference>
<name>D0WDW8_NEILA</name>
<evidence type="ECO:0000313" key="1">
    <source>
        <dbReference type="EMBL" id="EEZ74228.1"/>
    </source>
</evidence>
<proteinExistence type="predicted"/>
<accession>D0WDW8</accession>
<sequence>MFITEAQLALYKYQDGTEYFNKTMAEIFSVELLKYSKKQHFYVVECISWFLNKKLSSNVWKIYFNDESVAIIKISDLNKLSNCRDIEIQTFNFDIKPDAIFSS</sequence>
<organism evidence="1 2">
    <name type="scientific">Neisseria lactamica ATCC 23970</name>
    <dbReference type="NCBI Taxonomy" id="546265"/>
    <lineage>
        <taxon>Bacteria</taxon>
        <taxon>Pseudomonadati</taxon>
        <taxon>Pseudomonadota</taxon>
        <taxon>Betaproteobacteria</taxon>
        <taxon>Neisseriales</taxon>
        <taxon>Neisseriaceae</taxon>
        <taxon>Neisseria</taxon>
    </lineage>
</organism>
<dbReference type="EMBL" id="ACEQ02000095">
    <property type="protein sequence ID" value="EEZ74228.1"/>
    <property type="molecule type" value="Genomic_DNA"/>
</dbReference>
<dbReference type="Pfam" id="PF06575">
    <property type="entry name" value="DUF1132"/>
    <property type="match status" value="1"/>
</dbReference>
<reference evidence="1 2" key="1">
    <citation type="submission" date="2009-10" db="EMBL/GenBank/DDBJ databases">
        <authorList>
            <person name="Weinstock G."/>
            <person name="Sodergren E."/>
            <person name="Clifton S."/>
            <person name="Fulton L."/>
            <person name="Fulton B."/>
            <person name="Courtney L."/>
            <person name="Fronick C."/>
            <person name="Harrison M."/>
            <person name="Strong C."/>
            <person name="Farmer C."/>
            <person name="Delahaunty K."/>
            <person name="Markovic C."/>
            <person name="Hall O."/>
            <person name="Minx P."/>
            <person name="Tomlinson C."/>
            <person name="Mitreva M."/>
            <person name="Nelson J."/>
            <person name="Hou S."/>
            <person name="Wollam A."/>
            <person name="Pepin K.H."/>
            <person name="Johnson M."/>
            <person name="Bhonagiri V."/>
            <person name="Nash W.E."/>
            <person name="Warren W."/>
            <person name="Chinwalla A."/>
            <person name="Mardis E.R."/>
            <person name="Wilson R.K."/>
        </authorList>
    </citation>
    <scope>NUCLEOTIDE SEQUENCE [LARGE SCALE GENOMIC DNA]</scope>
    <source>
        <strain evidence="1 2">ATCC 23970</strain>
    </source>
</reference>
<evidence type="ECO:0000313" key="2">
    <source>
        <dbReference type="Proteomes" id="UP000003843"/>
    </source>
</evidence>
<protein>
    <submittedName>
        <fullName evidence="1">Uncharacterized protein</fullName>
    </submittedName>
</protein>
<comment type="caution">
    <text evidence="1">The sequence shown here is derived from an EMBL/GenBank/DDBJ whole genome shotgun (WGS) entry which is preliminary data.</text>
</comment>
<dbReference type="RefSeq" id="WP_003711827.1">
    <property type="nucleotide sequence ID" value="NZ_KN046803.1"/>
</dbReference>
<gene>
    <name evidence="1" type="ORF">NEILACOT_05756</name>
</gene>